<organism evidence="1 2">
    <name type="scientific">Nitratireductor mangrovi</name>
    <dbReference type="NCBI Taxonomy" id="2599600"/>
    <lineage>
        <taxon>Bacteria</taxon>
        <taxon>Pseudomonadati</taxon>
        <taxon>Pseudomonadota</taxon>
        <taxon>Alphaproteobacteria</taxon>
        <taxon>Hyphomicrobiales</taxon>
        <taxon>Phyllobacteriaceae</taxon>
        <taxon>Nitratireductor</taxon>
    </lineage>
</organism>
<evidence type="ECO:0000313" key="1">
    <source>
        <dbReference type="EMBL" id="QIS94622.1"/>
    </source>
</evidence>
<dbReference type="Proteomes" id="UP000321389">
    <property type="component" value="Chromosome"/>
</dbReference>
<proteinExistence type="predicted"/>
<dbReference type="EMBL" id="CP042301">
    <property type="protein sequence ID" value="QIS94622.1"/>
    <property type="molecule type" value="Genomic_DNA"/>
</dbReference>
<accession>A0A6H0DYI7</accession>
<name>A0A6H0DYI7_9HYPH</name>
<gene>
    <name evidence="1" type="ORF">FQ775_23745</name>
</gene>
<protein>
    <submittedName>
        <fullName evidence="1">Uncharacterized protein</fullName>
    </submittedName>
</protein>
<reference evidence="1" key="1">
    <citation type="submission" date="2020-04" db="EMBL/GenBank/DDBJ databases">
        <title>Nitratireductor sp. nov. isolated from mangrove soil.</title>
        <authorList>
            <person name="Ye Y."/>
        </authorList>
    </citation>
    <scope>NUCLEOTIDE SEQUENCE</scope>
    <source>
        <strain evidence="1">SY7</strain>
    </source>
</reference>
<sequence>MIARRLTIVSLIILIGGMGLAMLVAEGSRPARSVDIGLYTPCVFEQGLVCAPPRRR</sequence>
<dbReference type="RefSeq" id="WP_167812741.1">
    <property type="nucleotide sequence ID" value="NZ_CP042301.2"/>
</dbReference>
<keyword evidence="2" id="KW-1185">Reference proteome</keyword>
<dbReference type="KEGG" id="niy:FQ775_23745"/>
<evidence type="ECO:0000313" key="2">
    <source>
        <dbReference type="Proteomes" id="UP000321389"/>
    </source>
</evidence>
<dbReference type="AlphaFoldDB" id="A0A6H0DYI7"/>